<keyword evidence="3" id="KW-0862">Zinc</keyword>
<dbReference type="VEuPathDB" id="VectorBase:LOC119163619"/>
<keyword evidence="2 4" id="KW-0863">Zinc-finger</keyword>
<proteinExistence type="predicted"/>
<dbReference type="InterPro" id="IPR058430">
    <property type="entry name" value="DUF8117"/>
</dbReference>
<dbReference type="VEuPathDB" id="VectorBase:LOC119176413"/>
<keyword evidence="1" id="KW-0479">Metal-binding</keyword>
<reference evidence="7" key="1">
    <citation type="journal article" date="2020" name="Cell">
        <title>Large-Scale Comparative Analyses of Tick Genomes Elucidate Their Genetic Diversity and Vector Capacities.</title>
        <authorList>
            <consortium name="Tick Genome and Microbiome Consortium (TIGMIC)"/>
            <person name="Jia N."/>
            <person name="Wang J."/>
            <person name="Shi W."/>
            <person name="Du L."/>
            <person name="Sun Y."/>
            <person name="Zhan W."/>
            <person name="Jiang J.F."/>
            <person name="Wang Q."/>
            <person name="Zhang B."/>
            <person name="Ji P."/>
            <person name="Bell-Sakyi L."/>
            <person name="Cui X.M."/>
            <person name="Yuan T.T."/>
            <person name="Jiang B.G."/>
            <person name="Yang W.F."/>
            <person name="Lam T.T."/>
            <person name="Chang Q.C."/>
            <person name="Ding S.J."/>
            <person name="Wang X.J."/>
            <person name="Zhu J.G."/>
            <person name="Ruan X.D."/>
            <person name="Zhao L."/>
            <person name="Wei J.T."/>
            <person name="Ye R.Z."/>
            <person name="Que T.C."/>
            <person name="Du C.H."/>
            <person name="Zhou Y.H."/>
            <person name="Cheng J.X."/>
            <person name="Dai P.F."/>
            <person name="Guo W.B."/>
            <person name="Han X.H."/>
            <person name="Huang E.J."/>
            <person name="Li L.F."/>
            <person name="Wei W."/>
            <person name="Gao Y.C."/>
            <person name="Liu J.Z."/>
            <person name="Shao H.Z."/>
            <person name="Wang X."/>
            <person name="Wang C.C."/>
            <person name="Yang T.C."/>
            <person name="Huo Q.B."/>
            <person name="Li W."/>
            <person name="Chen H.Y."/>
            <person name="Chen S.E."/>
            <person name="Zhou L.G."/>
            <person name="Ni X.B."/>
            <person name="Tian J.H."/>
            <person name="Sheng Y."/>
            <person name="Liu T."/>
            <person name="Pan Y.S."/>
            <person name="Xia L.Y."/>
            <person name="Li J."/>
            <person name="Zhao F."/>
            <person name="Cao W.C."/>
        </authorList>
    </citation>
    <scope>NUCLEOTIDE SEQUENCE</scope>
    <source>
        <strain evidence="7">Rmic-2018</strain>
    </source>
</reference>
<keyword evidence="8" id="KW-1185">Reference proteome</keyword>
<dbReference type="EMBL" id="JABSTU010000005">
    <property type="protein sequence ID" value="KAH8031815.1"/>
    <property type="molecule type" value="Genomic_DNA"/>
</dbReference>
<reference evidence="7" key="2">
    <citation type="submission" date="2021-09" db="EMBL/GenBank/DDBJ databases">
        <authorList>
            <person name="Jia N."/>
            <person name="Wang J."/>
            <person name="Shi W."/>
            <person name="Du L."/>
            <person name="Sun Y."/>
            <person name="Zhan W."/>
            <person name="Jiang J."/>
            <person name="Wang Q."/>
            <person name="Zhang B."/>
            <person name="Ji P."/>
            <person name="Sakyi L.B."/>
            <person name="Cui X."/>
            <person name="Yuan T."/>
            <person name="Jiang B."/>
            <person name="Yang W."/>
            <person name="Lam T.T.-Y."/>
            <person name="Chang Q."/>
            <person name="Ding S."/>
            <person name="Wang X."/>
            <person name="Zhu J."/>
            <person name="Ruan X."/>
            <person name="Zhao L."/>
            <person name="Wei J."/>
            <person name="Que T."/>
            <person name="Du C."/>
            <person name="Cheng J."/>
            <person name="Dai P."/>
            <person name="Han X."/>
            <person name="Huang E."/>
            <person name="Gao Y."/>
            <person name="Liu J."/>
            <person name="Shao H."/>
            <person name="Ye R."/>
            <person name="Li L."/>
            <person name="Wei W."/>
            <person name="Wang X."/>
            <person name="Wang C."/>
            <person name="Huo Q."/>
            <person name="Li W."/>
            <person name="Guo W."/>
            <person name="Chen H."/>
            <person name="Chen S."/>
            <person name="Zhou L."/>
            <person name="Zhou L."/>
            <person name="Ni X."/>
            <person name="Tian J."/>
            <person name="Zhou Y."/>
            <person name="Sheng Y."/>
            <person name="Liu T."/>
            <person name="Pan Y."/>
            <person name="Xia L."/>
            <person name="Li J."/>
            <person name="Zhao F."/>
            <person name="Cao W."/>
        </authorList>
    </citation>
    <scope>NUCLEOTIDE SEQUENCE</scope>
    <source>
        <strain evidence="7">Rmic-2018</strain>
        <tissue evidence="7">Larvae</tissue>
    </source>
</reference>
<dbReference type="Proteomes" id="UP000821866">
    <property type="component" value="Chromosome 3"/>
</dbReference>
<dbReference type="AlphaFoldDB" id="A0A9J6EBY0"/>
<dbReference type="GO" id="GO:0008270">
    <property type="term" value="F:zinc ion binding"/>
    <property type="evidence" value="ECO:0007669"/>
    <property type="project" value="UniProtKB-KW"/>
</dbReference>
<feature type="compositionally biased region" description="Low complexity" evidence="5">
    <location>
        <begin position="57"/>
        <end position="71"/>
    </location>
</feature>
<protein>
    <recommendedName>
        <fullName evidence="6">MYND-type domain-containing protein</fullName>
    </recommendedName>
</protein>
<feature type="region of interest" description="Disordered" evidence="5">
    <location>
        <begin position="52"/>
        <end position="75"/>
    </location>
</feature>
<evidence type="ECO:0000313" key="7">
    <source>
        <dbReference type="EMBL" id="KAH8031815.1"/>
    </source>
</evidence>
<feature type="region of interest" description="Disordered" evidence="5">
    <location>
        <begin position="15"/>
        <end position="37"/>
    </location>
</feature>
<evidence type="ECO:0000256" key="5">
    <source>
        <dbReference type="SAM" id="MobiDB-lite"/>
    </source>
</evidence>
<dbReference type="InterPro" id="IPR002893">
    <property type="entry name" value="Znf_MYND"/>
</dbReference>
<feature type="region of interest" description="Disordered" evidence="5">
    <location>
        <begin position="761"/>
        <end position="816"/>
    </location>
</feature>
<dbReference type="PROSITE" id="PS50865">
    <property type="entry name" value="ZF_MYND_2"/>
    <property type="match status" value="1"/>
</dbReference>
<dbReference type="Pfam" id="PF26431">
    <property type="entry name" value="DUF8117"/>
    <property type="match status" value="1"/>
</dbReference>
<evidence type="ECO:0000256" key="4">
    <source>
        <dbReference type="PROSITE-ProRule" id="PRU00134"/>
    </source>
</evidence>
<dbReference type="SUPFAM" id="SSF144232">
    <property type="entry name" value="HIT/MYND zinc finger-like"/>
    <property type="match status" value="1"/>
</dbReference>
<evidence type="ECO:0000256" key="1">
    <source>
        <dbReference type="ARBA" id="ARBA00022723"/>
    </source>
</evidence>
<gene>
    <name evidence="7" type="ORF">HPB51_020933</name>
</gene>
<evidence type="ECO:0000259" key="6">
    <source>
        <dbReference type="PROSITE" id="PS50865"/>
    </source>
</evidence>
<sequence>MAAAKRAWCSGSNDFNVVAADSGSERPPCLPSDSRMAEAAKRRRLAEVFDELDDVSSDSCWSSTSESSSSSSDDDDEVYAAAFQQLFSLPERRPKVEAYVTKTFKRNFRVTRPVVDFLAAEFAKSPHCPQNSDHGGLPAKSAEEHILSFLWYAANKACIRDVAGRFEVAESTHHRMMGRVTAFLLDIAPNVIKFPSDLQKLAVDFEKLSGFPDTIGCVDGSYMPISALISVKNNCMCARRAVPTRGFVSGFEDCVLFSSVVLAGDNTAGDSGEALNVAPEASRSTSGSMLSSMLSIFFTSSSKGTGMRWITFDTSADGIFSRELCLEDSEFLRSHIDTFKCMWHEQTRIYWVRMIISLREYVRKHVFTSESLEGLGAPRQIFEMLVEYSYINICSSFTQETFGRAKEFLMAIIHVAANQNMSGSIGARPLSNDPFYNKFTRDSYRTVFGQPSNVLRMKLQVYATAPLYSRFAAGVVAVLKQWIKATDCTLKHYYLNFTSNPYWSIPDDFCPQKPFFNYVDEYCFGWQNPDYDEVGEVMRKAPDRAAEFAEVVALLPSELMDIEEYMSDDCSEYSSCSDDEHGIKNWSSIMFAVSDHIMENCSFHISRQCSTCRAHGTFSDDSEPDDSDLDDVGDKNCMFWNRREVIVILQAAEKMFRERMLDEVLKAQIGEACTCEAQADGSTSDASVPRKKKKSKKKLSVTLSTNVTSTGKRPQPTLMKNGADPLPPRSRAEVINLDEEDKASKLTTALEGLMLKIEGSGEATSTAQQPEKPQETPKPPQKASSSKAKSKPEQMPAPAKKVQVADKKSSAKAAPAALKTAQRKCAKCGKSEDVKLKKCALCVQQKMDPVYYCSRECQTEDWDEHQTVHMEDLN</sequence>
<evidence type="ECO:0000256" key="3">
    <source>
        <dbReference type="ARBA" id="ARBA00022833"/>
    </source>
</evidence>
<organism evidence="7 8">
    <name type="scientific">Rhipicephalus microplus</name>
    <name type="common">Cattle tick</name>
    <name type="synonym">Boophilus microplus</name>
    <dbReference type="NCBI Taxonomy" id="6941"/>
    <lineage>
        <taxon>Eukaryota</taxon>
        <taxon>Metazoa</taxon>
        <taxon>Ecdysozoa</taxon>
        <taxon>Arthropoda</taxon>
        <taxon>Chelicerata</taxon>
        <taxon>Arachnida</taxon>
        <taxon>Acari</taxon>
        <taxon>Parasitiformes</taxon>
        <taxon>Ixodida</taxon>
        <taxon>Ixodoidea</taxon>
        <taxon>Ixodidae</taxon>
        <taxon>Rhipicephalinae</taxon>
        <taxon>Rhipicephalus</taxon>
        <taxon>Boophilus</taxon>
    </lineage>
</organism>
<accession>A0A9J6EBY0</accession>
<evidence type="ECO:0000313" key="8">
    <source>
        <dbReference type="Proteomes" id="UP000821866"/>
    </source>
</evidence>
<dbReference type="Gene3D" id="6.10.140.2220">
    <property type="match status" value="1"/>
</dbReference>
<comment type="caution">
    <text evidence="7">The sequence shown here is derived from an EMBL/GenBank/DDBJ whole genome shotgun (WGS) entry which is preliminary data.</text>
</comment>
<feature type="domain" description="MYND-type" evidence="6">
    <location>
        <begin position="825"/>
        <end position="869"/>
    </location>
</feature>
<feature type="compositionally biased region" description="Low complexity" evidence="5">
    <location>
        <begin position="700"/>
        <end position="710"/>
    </location>
</feature>
<evidence type="ECO:0000256" key="2">
    <source>
        <dbReference type="ARBA" id="ARBA00022771"/>
    </source>
</evidence>
<feature type="compositionally biased region" description="Basic residues" evidence="5">
    <location>
        <begin position="689"/>
        <end position="699"/>
    </location>
</feature>
<feature type="region of interest" description="Disordered" evidence="5">
    <location>
        <begin position="676"/>
        <end position="729"/>
    </location>
</feature>
<name>A0A9J6EBY0_RHIMP</name>
<dbReference type="Pfam" id="PF01753">
    <property type="entry name" value="zf-MYND"/>
    <property type="match status" value="1"/>
</dbReference>